<proteinExistence type="predicted"/>
<name>A0ABQ7R2A1_PLUXY</name>
<feature type="compositionally biased region" description="Basic and acidic residues" evidence="1">
    <location>
        <begin position="64"/>
        <end position="76"/>
    </location>
</feature>
<feature type="compositionally biased region" description="Pro residues" evidence="1">
    <location>
        <begin position="161"/>
        <end position="176"/>
    </location>
</feature>
<accession>A0ABQ7R2A1</accession>
<keyword evidence="3" id="KW-1185">Reference proteome</keyword>
<comment type="caution">
    <text evidence="2">The sequence shown here is derived from an EMBL/GenBank/DDBJ whole genome shotgun (WGS) entry which is preliminary data.</text>
</comment>
<organism evidence="2 3">
    <name type="scientific">Plutella xylostella</name>
    <name type="common">Diamondback moth</name>
    <name type="synonym">Plutella maculipennis</name>
    <dbReference type="NCBI Taxonomy" id="51655"/>
    <lineage>
        <taxon>Eukaryota</taxon>
        <taxon>Metazoa</taxon>
        <taxon>Ecdysozoa</taxon>
        <taxon>Arthropoda</taxon>
        <taxon>Hexapoda</taxon>
        <taxon>Insecta</taxon>
        <taxon>Pterygota</taxon>
        <taxon>Neoptera</taxon>
        <taxon>Endopterygota</taxon>
        <taxon>Lepidoptera</taxon>
        <taxon>Glossata</taxon>
        <taxon>Ditrysia</taxon>
        <taxon>Yponomeutoidea</taxon>
        <taxon>Plutellidae</taxon>
        <taxon>Plutella</taxon>
    </lineage>
</organism>
<sequence>MSAPMPVRSVRAPGGNRRRSDVTDTECAGVAGGRGGQWGRHLHRTAADLLLLMRLTITRGAADAGRKEAHKPYTSDRHRRRPSSDVICRPPPPPPCTQRRPARLIYEPRQYFIPRRLNQTISFRSTDRGSSPLNIVPAPDANLQRLSGWRQAVSGANDALPAPPPPPPPPAGPPLIPGEQCKAVVLGSFDDNRVGPRGAPQPGASALHSVES</sequence>
<reference evidence="2 3" key="1">
    <citation type="submission" date="2021-06" db="EMBL/GenBank/DDBJ databases">
        <title>A haploid diamondback moth (Plutella xylostella L.) genome assembly resolves 31 chromosomes and identifies a diamide resistance mutation.</title>
        <authorList>
            <person name="Ward C.M."/>
            <person name="Perry K.D."/>
            <person name="Baker G."/>
            <person name="Powis K."/>
            <person name="Heckel D.G."/>
            <person name="Baxter S.W."/>
        </authorList>
    </citation>
    <scope>NUCLEOTIDE SEQUENCE [LARGE SCALE GENOMIC DNA]</scope>
    <source>
        <strain evidence="2 3">LV</strain>
        <tissue evidence="2">Single pupa</tissue>
    </source>
</reference>
<feature type="region of interest" description="Disordered" evidence="1">
    <location>
        <begin position="1"/>
        <end position="23"/>
    </location>
</feature>
<evidence type="ECO:0000313" key="2">
    <source>
        <dbReference type="EMBL" id="KAG7311413.1"/>
    </source>
</evidence>
<evidence type="ECO:0000256" key="1">
    <source>
        <dbReference type="SAM" id="MobiDB-lite"/>
    </source>
</evidence>
<evidence type="ECO:0000313" key="3">
    <source>
        <dbReference type="Proteomes" id="UP000823941"/>
    </source>
</evidence>
<dbReference type="EMBL" id="JAHIBW010000004">
    <property type="protein sequence ID" value="KAG7311413.1"/>
    <property type="molecule type" value="Genomic_DNA"/>
</dbReference>
<gene>
    <name evidence="2" type="ORF">JYU34_002455</name>
</gene>
<protein>
    <submittedName>
        <fullName evidence="2">Uncharacterized protein</fullName>
    </submittedName>
</protein>
<dbReference type="Proteomes" id="UP000823941">
    <property type="component" value="Chromosome 4"/>
</dbReference>
<feature type="region of interest" description="Disordered" evidence="1">
    <location>
        <begin position="63"/>
        <end position="103"/>
    </location>
</feature>
<feature type="region of interest" description="Disordered" evidence="1">
    <location>
        <begin position="155"/>
        <end position="212"/>
    </location>
</feature>